<dbReference type="SMART" id="SM00062">
    <property type="entry name" value="PBPb"/>
    <property type="match status" value="1"/>
</dbReference>
<dbReference type="SUPFAM" id="SSF53850">
    <property type="entry name" value="Periplasmic binding protein-like II"/>
    <property type="match status" value="1"/>
</dbReference>
<keyword evidence="2" id="KW-1133">Transmembrane helix</keyword>
<feature type="domain" description="Solute-binding protein family 3/N-terminal" evidence="3">
    <location>
        <begin position="51"/>
        <end position="278"/>
    </location>
</feature>
<evidence type="ECO:0000313" key="6">
    <source>
        <dbReference type="Proteomes" id="UP000286907"/>
    </source>
</evidence>
<dbReference type="PANTHER" id="PTHR35936:SF34">
    <property type="entry name" value="ABC TRANSPORTER EXTRACELLULAR-BINDING PROTEIN YCKB-RELATED"/>
    <property type="match status" value="1"/>
</dbReference>
<evidence type="ECO:0000313" key="5">
    <source>
        <dbReference type="EMBL" id="QAS69503.1"/>
    </source>
</evidence>
<reference evidence="5 6" key="1">
    <citation type="journal article" date="2019" name="Syst. Appl. Microbiol.">
        <title>Oenococcus sicerae sp. nov., isolated from French cider.</title>
        <authorList>
            <person name="Cousin F.J."/>
            <person name="Le Guellec R."/>
            <person name="Chagnot C."/>
            <person name="Goux D."/>
            <person name="Dalmasso M."/>
            <person name="Laplace J.M."/>
            <person name="Cretenet M."/>
        </authorList>
    </citation>
    <scope>NUCLEOTIDE SEQUENCE [LARGE SCALE GENOMIC DNA]</scope>
    <source>
        <strain evidence="5 6">UCMA 15228</strain>
    </source>
</reference>
<dbReference type="PANTHER" id="PTHR35936">
    <property type="entry name" value="MEMBRANE-BOUND LYTIC MUREIN TRANSGLYCOSYLASE F"/>
    <property type="match status" value="1"/>
</dbReference>
<sequence>MNTSNSKKKLFVNIGIVVLIIAIIAAAIGYVTLRPKANKTDGWYKIDQAKKITIGLDDTFIPMGFRNKQGKLVGFDVDLADKTFKKLGIKVKWEPINWATKEQLLNNGQIDAIWNGYTVSAARKKKVAFSVPYKKGTQVLVTLSKYKMRSFADMQGKTLGVQNASTADTQFSQYKNLLKKYVKSPVEKYDTFDKAFMDLKAGRIQGILVDSMYAGYYIQHLSDSKDYQIITGAYPTDNTAVGFRKSDKLLRQKVNAVLEKFQKNGQMKSLQQKWFGKADSNLK</sequence>
<name>A0AAJ1RAF5_9LACO</name>
<dbReference type="Pfam" id="PF00497">
    <property type="entry name" value="SBP_bac_3"/>
    <property type="match status" value="1"/>
</dbReference>
<evidence type="ECO:0000259" key="3">
    <source>
        <dbReference type="SMART" id="SM00062"/>
    </source>
</evidence>
<gene>
    <name evidence="5" type="ORF">DLJ48_02685</name>
    <name evidence="4" type="ORF">EVC35_05590</name>
</gene>
<keyword evidence="2" id="KW-0472">Membrane</keyword>
<dbReference type="CDD" id="cd00996">
    <property type="entry name" value="PBP2_AatB_like"/>
    <property type="match status" value="1"/>
</dbReference>
<proteinExistence type="predicted"/>
<organism evidence="4 7">
    <name type="scientific">Oenococcus sicerae</name>
    <dbReference type="NCBI Taxonomy" id="2203724"/>
    <lineage>
        <taxon>Bacteria</taxon>
        <taxon>Bacillati</taxon>
        <taxon>Bacillota</taxon>
        <taxon>Bacilli</taxon>
        <taxon>Lactobacillales</taxon>
        <taxon>Lactobacillaceae</taxon>
        <taxon>Oenococcus</taxon>
    </lineage>
</organism>
<dbReference type="Proteomes" id="UP001167919">
    <property type="component" value="Unassembled WGS sequence"/>
</dbReference>
<dbReference type="EMBL" id="SDWY01000003">
    <property type="protein sequence ID" value="MDN6900475.1"/>
    <property type="molecule type" value="Genomic_DNA"/>
</dbReference>
<accession>A0AAJ1RAF5</accession>
<evidence type="ECO:0000313" key="4">
    <source>
        <dbReference type="EMBL" id="MDN6900475.1"/>
    </source>
</evidence>
<protein>
    <submittedName>
        <fullName evidence="4">Amino acid ABC transporter substrate-binding protein</fullName>
    </submittedName>
</protein>
<reference evidence="4" key="2">
    <citation type="submission" date="2019-01" db="EMBL/GenBank/DDBJ databases">
        <title>Oenococcus sicerae UCMA17102.</title>
        <authorList>
            <person name="Cousin F.J."/>
            <person name="Le Guellec R."/>
            <person name="Cretenet M."/>
        </authorList>
    </citation>
    <scope>NUCLEOTIDE SEQUENCE</scope>
    <source>
        <strain evidence="4">UCMA17102</strain>
    </source>
</reference>
<dbReference type="RefSeq" id="WP_128685674.1">
    <property type="nucleotide sequence ID" value="NZ_CP029684.2"/>
</dbReference>
<evidence type="ECO:0000256" key="1">
    <source>
        <dbReference type="ARBA" id="ARBA00022729"/>
    </source>
</evidence>
<dbReference type="Proteomes" id="UP000286907">
    <property type="component" value="Chromosome"/>
</dbReference>
<dbReference type="Gene3D" id="3.40.190.10">
    <property type="entry name" value="Periplasmic binding protein-like II"/>
    <property type="match status" value="2"/>
</dbReference>
<keyword evidence="6" id="KW-1185">Reference proteome</keyword>
<evidence type="ECO:0000256" key="2">
    <source>
        <dbReference type="SAM" id="Phobius"/>
    </source>
</evidence>
<keyword evidence="1" id="KW-0732">Signal</keyword>
<dbReference type="AlphaFoldDB" id="A0AAJ1RAF5"/>
<keyword evidence="2" id="KW-0812">Transmembrane</keyword>
<feature type="transmembrane region" description="Helical" evidence="2">
    <location>
        <begin position="12"/>
        <end position="33"/>
    </location>
</feature>
<dbReference type="InterPro" id="IPR001638">
    <property type="entry name" value="Solute-binding_3/MltF_N"/>
</dbReference>
<reference evidence="5" key="3">
    <citation type="submission" date="2020-01" db="EMBL/GenBank/DDBJ databases">
        <authorList>
            <person name="Cousin F.J."/>
            <person name="Le Guellec R."/>
            <person name="Cretenet M."/>
        </authorList>
    </citation>
    <scope>NUCLEOTIDE SEQUENCE</scope>
    <source>
        <strain evidence="5">UCMA 15228</strain>
    </source>
</reference>
<dbReference type="EMBL" id="CP029684">
    <property type="protein sequence ID" value="QAS69503.1"/>
    <property type="molecule type" value="Genomic_DNA"/>
</dbReference>
<evidence type="ECO:0000313" key="7">
    <source>
        <dbReference type="Proteomes" id="UP001167919"/>
    </source>
</evidence>